<dbReference type="InterPro" id="IPR032675">
    <property type="entry name" value="LRR_dom_sf"/>
</dbReference>
<evidence type="ECO:0000259" key="4">
    <source>
        <dbReference type="Pfam" id="PF20160"/>
    </source>
</evidence>
<organism evidence="6 7">
    <name type="scientific">Citrus sinensis</name>
    <name type="common">Sweet orange</name>
    <name type="synonym">Citrus aurantium var. sinensis</name>
    <dbReference type="NCBI Taxonomy" id="2711"/>
    <lineage>
        <taxon>Eukaryota</taxon>
        <taxon>Viridiplantae</taxon>
        <taxon>Streptophyta</taxon>
        <taxon>Embryophyta</taxon>
        <taxon>Tracheophyta</taxon>
        <taxon>Spermatophyta</taxon>
        <taxon>Magnoliopsida</taxon>
        <taxon>eudicotyledons</taxon>
        <taxon>Gunneridae</taxon>
        <taxon>Pentapetalae</taxon>
        <taxon>rosids</taxon>
        <taxon>malvids</taxon>
        <taxon>Sapindales</taxon>
        <taxon>Rutaceae</taxon>
        <taxon>Aurantioideae</taxon>
        <taxon>Citrus</taxon>
    </lineage>
</organism>
<dbReference type="AlphaFoldDB" id="A0A067DPA4"/>
<dbReference type="Pfam" id="PF23286">
    <property type="entry name" value="LRR_13"/>
    <property type="match status" value="1"/>
</dbReference>
<gene>
    <name evidence="6" type="ORF">CISIN_1g006695mg</name>
</gene>
<name>A0A067DPA4_CITSI</name>
<evidence type="ECO:0000256" key="3">
    <source>
        <dbReference type="ARBA" id="ARBA00022821"/>
    </source>
</evidence>
<evidence type="ECO:0000256" key="1">
    <source>
        <dbReference type="ARBA" id="ARBA00022614"/>
    </source>
</evidence>
<evidence type="ECO:0000259" key="5">
    <source>
        <dbReference type="Pfam" id="PF23286"/>
    </source>
</evidence>
<dbReference type="InterPro" id="IPR045344">
    <property type="entry name" value="C-JID"/>
</dbReference>
<feature type="domain" description="C-JID" evidence="4">
    <location>
        <begin position="439"/>
        <end position="582"/>
    </location>
</feature>
<evidence type="ECO:0000313" key="6">
    <source>
        <dbReference type="EMBL" id="KDO40441.1"/>
    </source>
</evidence>
<evidence type="ECO:0000313" key="7">
    <source>
        <dbReference type="Proteomes" id="UP000027120"/>
    </source>
</evidence>
<dbReference type="SMR" id="A0A067DPA4"/>
<dbReference type="FunFam" id="3.80.10.10:FF:000386">
    <property type="entry name" value="Disease resistance protein RPS4"/>
    <property type="match status" value="1"/>
</dbReference>
<dbReference type="GO" id="GO:0006952">
    <property type="term" value="P:defense response"/>
    <property type="evidence" value="ECO:0007669"/>
    <property type="project" value="InterPro"/>
</dbReference>
<dbReference type="PANTHER" id="PTHR11017">
    <property type="entry name" value="LEUCINE-RICH REPEAT-CONTAINING PROTEIN"/>
    <property type="match status" value="1"/>
</dbReference>
<keyword evidence="1" id="KW-0433">Leucine-rich repeat</keyword>
<reference evidence="6 7" key="1">
    <citation type="submission" date="2014-04" db="EMBL/GenBank/DDBJ databases">
        <authorList>
            <consortium name="International Citrus Genome Consortium"/>
            <person name="Gmitter F."/>
            <person name="Chen C."/>
            <person name="Farmerie W."/>
            <person name="Harkins T."/>
            <person name="Desany B."/>
            <person name="Mohiuddin M."/>
            <person name="Kodira C."/>
            <person name="Borodovsky M."/>
            <person name="Lomsadze A."/>
            <person name="Burns P."/>
            <person name="Jenkins J."/>
            <person name="Prochnik S."/>
            <person name="Shu S."/>
            <person name="Chapman J."/>
            <person name="Pitluck S."/>
            <person name="Schmutz J."/>
            <person name="Rokhsar D."/>
        </authorList>
    </citation>
    <scope>NUCLEOTIDE SEQUENCE</scope>
</reference>
<dbReference type="InterPro" id="IPR011713">
    <property type="entry name" value="Leu-rich_rpt_3"/>
</dbReference>
<dbReference type="InterPro" id="IPR058546">
    <property type="entry name" value="RPS4B/Roq1-like_LRR"/>
</dbReference>
<dbReference type="Pfam" id="PF07725">
    <property type="entry name" value="LRR_3"/>
    <property type="match status" value="1"/>
</dbReference>
<accession>A0A067DPA4</accession>
<dbReference type="Proteomes" id="UP000027120">
    <property type="component" value="Unassembled WGS sequence"/>
</dbReference>
<keyword evidence="3" id="KW-0611">Plant defense</keyword>
<protein>
    <submittedName>
        <fullName evidence="6">Uncharacterized protein</fullName>
    </submittedName>
</protein>
<dbReference type="STRING" id="2711.A0A067DPA4"/>
<evidence type="ECO:0000256" key="2">
    <source>
        <dbReference type="ARBA" id="ARBA00022737"/>
    </source>
</evidence>
<dbReference type="Gene3D" id="3.80.10.10">
    <property type="entry name" value="Ribonuclease Inhibitor"/>
    <property type="match status" value="3"/>
</dbReference>
<sequence>MFLDLSKITSIHLSPQAFANMPNLRFLKFYMPEHNGVPIMISKVHLDQGLEYLPNELRYLHWHEYPSKALPFDFEPENLVKLNLPYSKVVQIWEGKKRAFKLKYVDIHNSQYLIRMPDLSETPNLERTNLKNCINLTCVPSSVQNFNHLSMLCFEGCKSLRSFPSNLHFMSPIKIDFSSCFNLTEFPQISGNITDLILSETAIQEVPSSIECLTNLEKLYINRCMRLKRLSTSICKLKSLHVLVLDDCSKLERFPEILEKMESVKCISLERTAITELPSSFANLEGLKDLYIGGSSLRQLNLSRNDSESLPASITQLSQLRSLHLKDCSMLSSLPELPQSLELLDAENCKQLQFIPEILSGLEEVDASVLEKATFLNSAFTLNSACVKFVFSNCLKLNEKANNEILADSQRWIQHMAIATFRLFDENKYSHIKGPSIILPGSEIPEWFSNQSSGSSITVKPPQNCCRNLIGFALCAVLDYNERIPSGFSSVFCEYRFEVNALSGIEHVYENCLILASTHELIDSDHVVLGFNPCWNVGDGDDHRIFLKFFDIHKHHTAISFEFICDSYKVKSCGVCPVYANPSETKPNTFTLKFATRIGKLDDKAASPSGTSDEEELEPRICSMLHFPRYVQCPN</sequence>
<proteinExistence type="predicted"/>
<dbReference type="EMBL" id="KK785947">
    <property type="protein sequence ID" value="KDO40441.1"/>
    <property type="molecule type" value="Genomic_DNA"/>
</dbReference>
<dbReference type="InterPro" id="IPR044974">
    <property type="entry name" value="Disease_R_plants"/>
</dbReference>
<dbReference type="Pfam" id="PF20160">
    <property type="entry name" value="C-JID"/>
    <property type="match status" value="1"/>
</dbReference>
<dbReference type="PANTHER" id="PTHR11017:SF574">
    <property type="entry name" value="ADP-RIBOSYL CYCLASE_CYCLIC ADP-RIBOSE HYDROLASE"/>
    <property type="match status" value="1"/>
</dbReference>
<keyword evidence="2" id="KW-0677">Repeat</keyword>
<keyword evidence="7" id="KW-1185">Reference proteome</keyword>
<dbReference type="SUPFAM" id="SSF52058">
    <property type="entry name" value="L domain-like"/>
    <property type="match status" value="2"/>
</dbReference>
<feature type="domain" description="Disease resistance protein RPS4B/Roq1-like leucine-rich repeats" evidence="5">
    <location>
        <begin position="237"/>
        <end position="295"/>
    </location>
</feature>